<evidence type="ECO:0000313" key="3">
    <source>
        <dbReference type="Proteomes" id="UP000410492"/>
    </source>
</evidence>
<accession>A0A653BGW5</accession>
<feature type="region of interest" description="Disordered" evidence="1">
    <location>
        <begin position="226"/>
        <end position="305"/>
    </location>
</feature>
<proteinExistence type="predicted"/>
<dbReference type="Proteomes" id="UP000410492">
    <property type="component" value="Unassembled WGS sequence"/>
</dbReference>
<dbReference type="EMBL" id="CAACVG010000541">
    <property type="protein sequence ID" value="VEN34245.1"/>
    <property type="molecule type" value="Genomic_DNA"/>
</dbReference>
<feature type="region of interest" description="Disordered" evidence="1">
    <location>
        <begin position="322"/>
        <end position="349"/>
    </location>
</feature>
<evidence type="ECO:0000256" key="1">
    <source>
        <dbReference type="SAM" id="MobiDB-lite"/>
    </source>
</evidence>
<reference evidence="2 3" key="1">
    <citation type="submission" date="2019-01" db="EMBL/GenBank/DDBJ databases">
        <authorList>
            <person name="Sayadi A."/>
        </authorList>
    </citation>
    <scope>NUCLEOTIDE SEQUENCE [LARGE SCALE GENOMIC DNA]</scope>
</reference>
<organism evidence="2 3">
    <name type="scientific">Callosobruchus maculatus</name>
    <name type="common">Southern cowpea weevil</name>
    <name type="synonym">Pulse bruchid</name>
    <dbReference type="NCBI Taxonomy" id="64391"/>
    <lineage>
        <taxon>Eukaryota</taxon>
        <taxon>Metazoa</taxon>
        <taxon>Ecdysozoa</taxon>
        <taxon>Arthropoda</taxon>
        <taxon>Hexapoda</taxon>
        <taxon>Insecta</taxon>
        <taxon>Pterygota</taxon>
        <taxon>Neoptera</taxon>
        <taxon>Endopterygota</taxon>
        <taxon>Coleoptera</taxon>
        <taxon>Polyphaga</taxon>
        <taxon>Cucujiformia</taxon>
        <taxon>Chrysomeloidea</taxon>
        <taxon>Chrysomelidae</taxon>
        <taxon>Bruchinae</taxon>
        <taxon>Bruchini</taxon>
        <taxon>Callosobruchus</taxon>
    </lineage>
</organism>
<gene>
    <name evidence="2" type="ORF">CALMAC_LOCUS509</name>
</gene>
<feature type="compositionally biased region" description="Polar residues" evidence="1">
    <location>
        <begin position="266"/>
        <end position="287"/>
    </location>
</feature>
<keyword evidence="3" id="KW-1185">Reference proteome</keyword>
<evidence type="ECO:0000313" key="2">
    <source>
        <dbReference type="EMBL" id="VEN34245.1"/>
    </source>
</evidence>
<name>A0A653BGW5_CALMS</name>
<sequence length="459" mass="51663">MKLTTSAGWLTKMHSRNSTSSEPCDCKASGHVLSYNDCDKCCGKTPTRKDFCQKDRACVYRRSATLSAESGEKCPCHAAKAQLAHRPVSRQERCLDCCMETKFTFNRFISMCEMNPDCIINMYKTRISNGTLLPEIQNENMPENLMVDKNMEASDSDREKSSLPRSILVAKTSSLAPTTTYNPLGTRLSAWSNRGPSIIWSYYDPDGSNSEDLKQLSAMLSEHAIGSNKQHVPTEKRTFSQRNGGRWYHGIQQPEFPFHSKAMTPDSETLPSTNPSSKSKLLQNTPRNSDDDSTQIGASDTAEIRNHKEIPLAALYIEDGGEEECSNETNEERHPHFQDDVEDPEACSSRWPPKRKSISFAETVDSSIRRRSSVADSDFGVLNQVIAQQTNKKTSLDSVKSAQSALGRVKCSIFLNILPWRWRWKCFKRKKRVARSHSIAESVSSDTYEKYHVKSSVVV</sequence>
<protein>
    <submittedName>
        <fullName evidence="2">Uncharacterized protein</fullName>
    </submittedName>
</protein>
<feature type="compositionally biased region" description="Basic and acidic residues" evidence="1">
    <location>
        <begin position="330"/>
        <end position="339"/>
    </location>
</feature>
<dbReference type="OrthoDB" id="6765101at2759"/>
<dbReference type="AlphaFoldDB" id="A0A653BGW5"/>